<name>A0A2N8Z9X9_9VIBR</name>
<dbReference type="KEGG" id="vta:A0745"/>
<accession>A0A2N8Z9X9</accession>
<dbReference type="Proteomes" id="UP000235828">
    <property type="component" value="Chromosome A"/>
</dbReference>
<sequence length="48" mass="5947">MNYHQRQEDTFKKFGKKLAKIMRLAYTFQHEVNFKLFDYSYCFGATDW</sequence>
<evidence type="ECO:0000313" key="2">
    <source>
        <dbReference type="Proteomes" id="UP000235828"/>
    </source>
</evidence>
<proteinExistence type="predicted"/>
<evidence type="ECO:0000313" key="1">
    <source>
        <dbReference type="EMBL" id="SON48724.1"/>
    </source>
</evidence>
<keyword evidence="2" id="KW-1185">Reference proteome</keyword>
<protein>
    <submittedName>
        <fullName evidence="1">Uncharacterized protein</fullName>
    </submittedName>
</protein>
<organism evidence="1 2">
    <name type="scientific">Vibrio tapetis subsp. tapetis</name>
    <dbReference type="NCBI Taxonomy" id="1671868"/>
    <lineage>
        <taxon>Bacteria</taxon>
        <taxon>Pseudomonadati</taxon>
        <taxon>Pseudomonadota</taxon>
        <taxon>Gammaproteobacteria</taxon>
        <taxon>Vibrionales</taxon>
        <taxon>Vibrionaceae</taxon>
        <taxon>Vibrio</taxon>
    </lineage>
</organism>
<reference evidence="1 2" key="1">
    <citation type="submission" date="2017-10" db="EMBL/GenBank/DDBJ databases">
        <authorList>
            <person name="Banno H."/>
            <person name="Chua N.-H."/>
        </authorList>
    </citation>
    <scope>NUCLEOTIDE SEQUENCE [LARGE SCALE GENOMIC DNA]</scope>
    <source>
        <strain evidence="1">Vibrio tapetis CECT4600</strain>
    </source>
</reference>
<gene>
    <name evidence="1" type="ORF">VTAP4600_A0745</name>
</gene>
<dbReference type="EMBL" id="LT960611">
    <property type="protein sequence ID" value="SON48724.1"/>
    <property type="molecule type" value="Genomic_DNA"/>
</dbReference>
<dbReference type="AlphaFoldDB" id="A0A2N8Z9X9"/>